<name>A0A6H0X6S4_9CAUD</name>
<sequence>MTTMTIAKGVSFSELKGIVENMNLRNLNHIFPSKISNAKLRHEAIIELIVDEEGTVFAIVEGSHEPIMFPKLATVC</sequence>
<dbReference type="EMBL" id="MT254578">
    <property type="protein sequence ID" value="QIW89917.1"/>
    <property type="molecule type" value="Genomic_DNA"/>
</dbReference>
<evidence type="ECO:0000313" key="2">
    <source>
        <dbReference type="Proteomes" id="UP000503405"/>
    </source>
</evidence>
<protein>
    <submittedName>
        <fullName evidence="1">Uncharacterized protein</fullName>
    </submittedName>
</protein>
<gene>
    <name evidence="1" type="ORF">Izhevsk_236</name>
</gene>
<accession>A0A6H0X6S4</accession>
<reference evidence="1 2" key="1">
    <citation type="submission" date="2020-03" db="EMBL/GenBank/DDBJ databases">
        <authorList>
            <person name="Skorynina A."/>
            <person name="Kazantseva O."/>
            <person name="Baycher S."/>
            <person name="Piligrimova E."/>
            <person name="Kuliabin V."/>
            <person name="Shadrin A."/>
        </authorList>
    </citation>
    <scope>NUCLEOTIDE SEQUENCE [LARGE SCALE GENOMIC DNA]</scope>
</reference>
<keyword evidence="2" id="KW-1185">Reference proteome</keyword>
<evidence type="ECO:0000313" key="1">
    <source>
        <dbReference type="EMBL" id="QIW89917.1"/>
    </source>
</evidence>
<dbReference type="Proteomes" id="UP000503405">
    <property type="component" value="Segment"/>
</dbReference>
<proteinExistence type="predicted"/>
<organism evidence="1 2">
    <name type="scientific">Bacillus phage Izhevsk</name>
    <dbReference type="NCBI Taxonomy" id="2724322"/>
    <lineage>
        <taxon>Viruses</taxon>
        <taxon>Duplodnaviria</taxon>
        <taxon>Heunggongvirae</taxon>
        <taxon>Uroviricota</taxon>
        <taxon>Caudoviricetes</taxon>
        <taxon>Joanripponvirinae</taxon>
        <taxon>Tsamsavirus</taxon>
        <taxon>Tsamsavirus izhevsk</taxon>
    </lineage>
</organism>